<dbReference type="RefSeq" id="WP_093095089.1">
    <property type="nucleotide sequence ID" value="NZ_FNGK01000001.1"/>
</dbReference>
<reference evidence="1 2" key="1">
    <citation type="submission" date="2017-06" db="EMBL/GenBank/DDBJ databases">
        <authorList>
            <consortium name="Pathogen Informatics"/>
        </authorList>
    </citation>
    <scope>NUCLEOTIDE SEQUENCE [LARGE SCALE GENOMIC DNA]</scope>
    <source>
        <strain evidence="1 2">NCTC12149</strain>
    </source>
</reference>
<evidence type="ECO:0000313" key="1">
    <source>
        <dbReference type="EMBL" id="SNV46795.1"/>
    </source>
</evidence>
<evidence type="ECO:0000313" key="2">
    <source>
        <dbReference type="Proteomes" id="UP000215355"/>
    </source>
</evidence>
<dbReference type="KEGG" id="smiz:4412673_01281"/>
<protein>
    <submittedName>
        <fullName evidence="1">Uncharacterized protein</fullName>
    </submittedName>
</protein>
<organism evidence="1 2">
    <name type="scientific">Sphingobacterium mizutaii</name>
    <dbReference type="NCBI Taxonomy" id="1010"/>
    <lineage>
        <taxon>Bacteria</taxon>
        <taxon>Pseudomonadati</taxon>
        <taxon>Bacteroidota</taxon>
        <taxon>Sphingobacteriia</taxon>
        <taxon>Sphingobacteriales</taxon>
        <taxon>Sphingobacteriaceae</taxon>
        <taxon>Sphingobacterium</taxon>
    </lineage>
</organism>
<dbReference type="AlphaFoldDB" id="A0AAJ4X9V9"/>
<proteinExistence type="predicted"/>
<accession>A0AAJ4X9V9</accession>
<dbReference type="EMBL" id="LT906468">
    <property type="protein sequence ID" value="SNV46795.1"/>
    <property type="molecule type" value="Genomic_DNA"/>
</dbReference>
<name>A0AAJ4X9V9_9SPHI</name>
<gene>
    <name evidence="1" type="ORF">SAMEA4412673_01281</name>
</gene>
<dbReference type="Proteomes" id="UP000215355">
    <property type="component" value="Chromosome 1"/>
</dbReference>
<sequence length="81" mass="9296">MYLIGDSSIKLFYKTINDLDKKYQDYLANDGKWLGGGFQNLFCVLPIPGSKNYQLNLKPDVFMQLPRTLRKEISGLVFMDG</sequence>